<accession>A0A1X6Y847</accession>
<dbReference type="Gene3D" id="3.40.50.1220">
    <property type="entry name" value="TPP-binding domain"/>
    <property type="match status" value="1"/>
</dbReference>
<dbReference type="SUPFAM" id="SSF52467">
    <property type="entry name" value="DHS-like NAD/FAD-binding domain"/>
    <property type="match status" value="1"/>
</dbReference>
<dbReference type="Pfam" id="PF02776">
    <property type="entry name" value="TPP_enzyme_N"/>
    <property type="match status" value="1"/>
</dbReference>
<feature type="domain" description="Thiamine pyrophosphate enzyme N-terminal TPP-binding" evidence="6">
    <location>
        <begin position="4"/>
        <end position="112"/>
    </location>
</feature>
<dbReference type="CDD" id="cd07035">
    <property type="entry name" value="TPP_PYR_POX_like"/>
    <property type="match status" value="1"/>
</dbReference>
<comment type="similarity">
    <text evidence="1 3">Belongs to the TPP enzyme family.</text>
</comment>
<feature type="domain" description="Thiamine pyrophosphate enzyme TPP-binding" evidence="5">
    <location>
        <begin position="403"/>
        <end position="546"/>
    </location>
</feature>
<dbReference type="InterPro" id="IPR012001">
    <property type="entry name" value="Thiamin_PyroP_enz_TPP-bd_dom"/>
</dbReference>
<dbReference type="GO" id="GO:0009099">
    <property type="term" value="P:L-valine biosynthetic process"/>
    <property type="evidence" value="ECO:0007669"/>
    <property type="project" value="TreeGrafter"/>
</dbReference>
<dbReference type="GO" id="GO:0000287">
    <property type="term" value="F:magnesium ion binding"/>
    <property type="evidence" value="ECO:0007669"/>
    <property type="project" value="InterPro"/>
</dbReference>
<keyword evidence="2 3" id="KW-0786">Thiamine pyrophosphate</keyword>
<dbReference type="InterPro" id="IPR045229">
    <property type="entry name" value="TPP_enz"/>
</dbReference>
<evidence type="ECO:0000259" key="4">
    <source>
        <dbReference type="Pfam" id="PF00205"/>
    </source>
</evidence>
<dbReference type="GO" id="GO:0009097">
    <property type="term" value="P:isoleucine biosynthetic process"/>
    <property type="evidence" value="ECO:0007669"/>
    <property type="project" value="TreeGrafter"/>
</dbReference>
<protein>
    <submittedName>
        <fullName evidence="7">Acetolactate synthase isozyme 1 large subunit</fullName>
        <ecNumber evidence="7">2.2.1.6</ecNumber>
    </submittedName>
</protein>
<name>A0A1X6Y847_9RHOB</name>
<evidence type="ECO:0000313" key="7">
    <source>
        <dbReference type="EMBL" id="SLN13103.1"/>
    </source>
</evidence>
<dbReference type="GO" id="GO:0030976">
    <property type="term" value="F:thiamine pyrophosphate binding"/>
    <property type="evidence" value="ECO:0007669"/>
    <property type="project" value="InterPro"/>
</dbReference>
<dbReference type="InterPro" id="IPR012000">
    <property type="entry name" value="Thiamin_PyroP_enz_cen_dom"/>
</dbReference>
<dbReference type="GO" id="GO:0005948">
    <property type="term" value="C:acetolactate synthase complex"/>
    <property type="evidence" value="ECO:0007669"/>
    <property type="project" value="TreeGrafter"/>
</dbReference>
<dbReference type="RefSeq" id="WP_085815943.1">
    <property type="nucleotide sequence ID" value="NZ_FWFU01000001.1"/>
</dbReference>
<evidence type="ECO:0000259" key="6">
    <source>
        <dbReference type="Pfam" id="PF02776"/>
    </source>
</evidence>
<reference evidence="7 8" key="1">
    <citation type="submission" date="2017-03" db="EMBL/GenBank/DDBJ databases">
        <authorList>
            <person name="Afonso C.L."/>
            <person name="Miller P.J."/>
            <person name="Scott M.A."/>
            <person name="Spackman E."/>
            <person name="Goraichik I."/>
            <person name="Dimitrov K.M."/>
            <person name="Suarez D.L."/>
            <person name="Swayne D.E."/>
        </authorList>
    </citation>
    <scope>NUCLEOTIDE SEQUENCE [LARGE SCALE GENOMIC DNA]</scope>
    <source>
        <strain evidence="7 8">CECT 8110</strain>
    </source>
</reference>
<dbReference type="OrthoDB" id="4494979at2"/>
<feature type="domain" description="Thiamine pyrophosphate enzyme central" evidence="4">
    <location>
        <begin position="204"/>
        <end position="342"/>
    </location>
</feature>
<dbReference type="Gene3D" id="3.40.50.970">
    <property type="match status" value="2"/>
</dbReference>
<dbReference type="PANTHER" id="PTHR18968">
    <property type="entry name" value="THIAMINE PYROPHOSPHATE ENZYMES"/>
    <property type="match status" value="1"/>
</dbReference>
<evidence type="ECO:0000256" key="1">
    <source>
        <dbReference type="ARBA" id="ARBA00007812"/>
    </source>
</evidence>
<dbReference type="GO" id="GO:0003984">
    <property type="term" value="F:acetolactate synthase activity"/>
    <property type="evidence" value="ECO:0007669"/>
    <property type="project" value="UniProtKB-EC"/>
</dbReference>
<keyword evidence="7" id="KW-0808">Transferase</keyword>
<keyword evidence="8" id="KW-1185">Reference proteome</keyword>
<evidence type="ECO:0000256" key="2">
    <source>
        <dbReference type="ARBA" id="ARBA00023052"/>
    </source>
</evidence>
<proteinExistence type="inferred from homology"/>
<evidence type="ECO:0000256" key="3">
    <source>
        <dbReference type="RuleBase" id="RU362132"/>
    </source>
</evidence>
<dbReference type="GO" id="GO:0050660">
    <property type="term" value="F:flavin adenine dinucleotide binding"/>
    <property type="evidence" value="ECO:0007669"/>
    <property type="project" value="TreeGrafter"/>
</dbReference>
<dbReference type="PANTHER" id="PTHR18968:SF13">
    <property type="entry name" value="ACETOLACTATE SYNTHASE CATALYTIC SUBUNIT, MITOCHONDRIAL"/>
    <property type="match status" value="1"/>
</dbReference>
<dbReference type="SUPFAM" id="SSF52518">
    <property type="entry name" value="Thiamin diphosphate-binding fold (THDP-binding)"/>
    <property type="match status" value="2"/>
</dbReference>
<dbReference type="InterPro" id="IPR029035">
    <property type="entry name" value="DHS-like_NAD/FAD-binding_dom"/>
</dbReference>
<evidence type="ECO:0000259" key="5">
    <source>
        <dbReference type="Pfam" id="PF02775"/>
    </source>
</evidence>
<dbReference type="InterPro" id="IPR011766">
    <property type="entry name" value="TPP_enzyme_TPP-bd"/>
</dbReference>
<dbReference type="EMBL" id="FWFU01000001">
    <property type="protein sequence ID" value="SLN13103.1"/>
    <property type="molecule type" value="Genomic_DNA"/>
</dbReference>
<sequence length="563" mass="59695">MPKTNEMVVRTLIESGVERAFTLPGLGVTWSLPAFYDAKDDFDVVLCRNEWIASIMAQAAGRLTGKPSVLMGQGPWITTMGGLGILEAHFAGSPMVVLTETSDYDGYGQMGCYQTMTGDYGGANALASLKPITKYSTYATSPEEAVFGTQMAVKHASLPRMGPAAVIMKTSIIRQEFPEDAKPAIYPTGGYLSYTPARPDKAAVAELARMIDAAERPVIVAGNGVNAAEAGEALQALAEKTGIMVATSYNGKGVIAETSPVCAGMLGTWGHPTANRVVAQSDLVIMLGASMGPDYTRFRDPGLIRPGDQKLVQVDIDPRNSGWVYPVDHAITGDVADVLAMLEEFGLSEERATPRIGHGMDMKKRCGYFDLPDLPSAQGTVHHTDVVRGLQDFLGPDDLVTLDAGAQRIWATFGLRTPYPGQLLVPGGTGVMGWGGPAAAAAKIVRPEKRVTCLSGDGGFMMTVQVLPTAVQQNLDVVFLVSNNAGLGMVRDNLGDKQIAVDFNDVDFAKVSEGMGAKGMSVYHPGEIRDALEEAHKMGGPVVIDVKVDPAASHHEAVDNAPL</sequence>
<gene>
    <name evidence="7" type="primary">ilvB_2</name>
    <name evidence="7" type="ORF">ROH8110_00212</name>
</gene>
<dbReference type="Proteomes" id="UP000193207">
    <property type="component" value="Unassembled WGS sequence"/>
</dbReference>
<dbReference type="AlphaFoldDB" id="A0A1X6Y847"/>
<organism evidence="7 8">
    <name type="scientific">Roseovarius halotolerans</name>
    <dbReference type="NCBI Taxonomy" id="505353"/>
    <lineage>
        <taxon>Bacteria</taxon>
        <taxon>Pseudomonadati</taxon>
        <taxon>Pseudomonadota</taxon>
        <taxon>Alphaproteobacteria</taxon>
        <taxon>Rhodobacterales</taxon>
        <taxon>Roseobacteraceae</taxon>
        <taxon>Roseovarius</taxon>
    </lineage>
</organism>
<dbReference type="Pfam" id="PF02775">
    <property type="entry name" value="TPP_enzyme_C"/>
    <property type="match status" value="1"/>
</dbReference>
<dbReference type="InterPro" id="IPR029061">
    <property type="entry name" value="THDP-binding"/>
</dbReference>
<dbReference type="CDD" id="cd00568">
    <property type="entry name" value="TPP_enzymes"/>
    <property type="match status" value="1"/>
</dbReference>
<dbReference type="EC" id="2.2.1.6" evidence="7"/>
<dbReference type="Pfam" id="PF00205">
    <property type="entry name" value="TPP_enzyme_M"/>
    <property type="match status" value="1"/>
</dbReference>
<evidence type="ECO:0000313" key="8">
    <source>
        <dbReference type="Proteomes" id="UP000193207"/>
    </source>
</evidence>